<dbReference type="EMBL" id="DRIH01000185">
    <property type="protein sequence ID" value="HEC68207.1"/>
    <property type="molecule type" value="Genomic_DNA"/>
</dbReference>
<comment type="caution">
    <text evidence="1">The sequence shown here is derived from an EMBL/GenBank/DDBJ whole genome shotgun (WGS) entry which is preliminary data.</text>
</comment>
<protein>
    <submittedName>
        <fullName evidence="1">Uncharacterized protein</fullName>
    </submittedName>
</protein>
<gene>
    <name evidence="1" type="ORF">ENI35_05295</name>
</gene>
<name>A0A7C1ZP09_DESA2</name>
<dbReference type="AlphaFoldDB" id="A0A7C1ZP09"/>
<accession>A0A7C1ZP09</accession>
<organism evidence="1">
    <name type="scientific">Desulfofervidus auxilii</name>
    <dbReference type="NCBI Taxonomy" id="1621989"/>
    <lineage>
        <taxon>Bacteria</taxon>
        <taxon>Pseudomonadati</taxon>
        <taxon>Thermodesulfobacteriota</taxon>
        <taxon>Candidatus Desulfofervidia</taxon>
        <taxon>Candidatus Desulfofervidales</taxon>
        <taxon>Candidatus Desulfofervidaceae</taxon>
        <taxon>Candidatus Desulfofervidus</taxon>
    </lineage>
</organism>
<proteinExistence type="predicted"/>
<sequence length="60" mass="7246">MNIKWARESAVRHRIYVRTTNLAERSFEEERRRTKIIPCFLTNILTEIENRLAESQNQVN</sequence>
<dbReference type="Proteomes" id="UP000885738">
    <property type="component" value="Unassembled WGS sequence"/>
</dbReference>
<reference evidence="1" key="1">
    <citation type="journal article" date="2020" name="mSystems">
        <title>Genome- and Community-Level Interaction Insights into Carbon Utilization and Element Cycling Functions of Hydrothermarchaeota in Hydrothermal Sediment.</title>
        <authorList>
            <person name="Zhou Z."/>
            <person name="Liu Y."/>
            <person name="Xu W."/>
            <person name="Pan J."/>
            <person name="Luo Z.H."/>
            <person name="Li M."/>
        </authorList>
    </citation>
    <scope>NUCLEOTIDE SEQUENCE [LARGE SCALE GENOMIC DNA]</scope>
    <source>
        <strain evidence="1">HyVt-389</strain>
    </source>
</reference>
<evidence type="ECO:0000313" key="1">
    <source>
        <dbReference type="EMBL" id="HEC68207.1"/>
    </source>
</evidence>